<keyword evidence="2" id="KW-1185">Reference proteome</keyword>
<evidence type="ECO:0000313" key="2">
    <source>
        <dbReference type="Proteomes" id="UP000270094"/>
    </source>
</evidence>
<proteinExistence type="predicted"/>
<evidence type="ECO:0000313" key="1">
    <source>
        <dbReference type="EMBL" id="VDM83769.1"/>
    </source>
</evidence>
<dbReference type="EMBL" id="UYYB01125229">
    <property type="protein sequence ID" value="VDM83769.1"/>
    <property type="molecule type" value="Genomic_DNA"/>
</dbReference>
<accession>A0A3P7JUU5</accession>
<gene>
    <name evidence="1" type="ORF">SVUK_LOCUS18767</name>
</gene>
<organism evidence="1 2">
    <name type="scientific">Strongylus vulgaris</name>
    <name type="common">Blood worm</name>
    <dbReference type="NCBI Taxonomy" id="40348"/>
    <lineage>
        <taxon>Eukaryota</taxon>
        <taxon>Metazoa</taxon>
        <taxon>Ecdysozoa</taxon>
        <taxon>Nematoda</taxon>
        <taxon>Chromadorea</taxon>
        <taxon>Rhabditida</taxon>
        <taxon>Rhabditina</taxon>
        <taxon>Rhabditomorpha</taxon>
        <taxon>Strongyloidea</taxon>
        <taxon>Strongylidae</taxon>
        <taxon>Strongylus</taxon>
    </lineage>
</organism>
<dbReference type="AlphaFoldDB" id="A0A3P7JUU5"/>
<name>A0A3P7JUU5_STRVU</name>
<protein>
    <submittedName>
        <fullName evidence="1">Uncharacterized protein</fullName>
    </submittedName>
</protein>
<dbReference type="Proteomes" id="UP000270094">
    <property type="component" value="Unassembled WGS sequence"/>
</dbReference>
<sequence>MCMTEALCHAVRKYDLHEWGSRFFLSHDRPETIVHDYVTNMLNDKCDEVATSSRECANAPADATIPPTFTSASAYRVFEPTLLAMAIESQSVEEQRIRTQMELTQMEIEEENYLADSAIMDDAVVGEIEVTTEDHEPLDYEDAIDDALNATIHTVFLFFA</sequence>
<reference evidence="1 2" key="1">
    <citation type="submission" date="2018-11" db="EMBL/GenBank/DDBJ databases">
        <authorList>
            <consortium name="Pathogen Informatics"/>
        </authorList>
    </citation>
    <scope>NUCLEOTIDE SEQUENCE [LARGE SCALE GENOMIC DNA]</scope>
</reference>
<dbReference type="OrthoDB" id="2143914at2759"/>